<evidence type="ECO:0000313" key="1">
    <source>
        <dbReference type="EMBL" id="GEP00640.1"/>
    </source>
</evidence>
<name>A0A512ISG5_9HYPH</name>
<evidence type="ECO:0000313" key="2">
    <source>
        <dbReference type="Proteomes" id="UP000321258"/>
    </source>
</evidence>
<comment type="caution">
    <text evidence="1">The sequence shown here is derived from an EMBL/GenBank/DDBJ whole genome shotgun (WGS) entry which is preliminary data.</text>
</comment>
<evidence type="ECO:0008006" key="3">
    <source>
        <dbReference type="Google" id="ProtNLM"/>
    </source>
</evidence>
<gene>
    <name evidence="1" type="ORF">MHA02_30270</name>
</gene>
<protein>
    <recommendedName>
        <fullName evidence="3">HNH nuclease domain-containing protein</fullName>
    </recommendedName>
</protein>
<dbReference type="Proteomes" id="UP000321258">
    <property type="component" value="Unassembled WGS sequence"/>
</dbReference>
<organism evidence="1 2">
    <name type="scientific">Methylobacterium haplocladii</name>
    <dbReference type="NCBI Taxonomy" id="1176176"/>
    <lineage>
        <taxon>Bacteria</taxon>
        <taxon>Pseudomonadati</taxon>
        <taxon>Pseudomonadota</taxon>
        <taxon>Alphaproteobacteria</taxon>
        <taxon>Hyphomicrobiales</taxon>
        <taxon>Methylobacteriaceae</taxon>
        <taxon>Methylobacterium</taxon>
    </lineage>
</organism>
<reference evidence="1 2" key="1">
    <citation type="submission" date="2019-07" db="EMBL/GenBank/DDBJ databases">
        <title>Whole genome shotgun sequence of Methylobacterium haplocladii NBRC 107714.</title>
        <authorList>
            <person name="Hosoyama A."/>
            <person name="Uohara A."/>
            <person name="Ohji S."/>
            <person name="Ichikawa N."/>
        </authorList>
    </citation>
    <scope>NUCLEOTIDE SEQUENCE [LARGE SCALE GENOMIC DNA]</scope>
    <source>
        <strain evidence="1 2">NBRC 107714</strain>
    </source>
</reference>
<sequence length="147" mass="16178">MTYEEYLASPRWAELRRLRLALDGFRCRGCDTADNLEVHHRRYGTPLGSETVDDLTTLCGGPEGCHHAITTIIRRRLYATRQYDVTAVARLAPGNLEKNDVPGLRAFKISAHRRVAPGHAQRSLGEPAGLVCEGAEGGLGKARQDGR</sequence>
<accession>A0A512ISG5</accession>
<dbReference type="AlphaFoldDB" id="A0A512ISG5"/>
<dbReference type="EMBL" id="BJZT01000032">
    <property type="protein sequence ID" value="GEP00640.1"/>
    <property type="molecule type" value="Genomic_DNA"/>
</dbReference>
<keyword evidence="2" id="KW-1185">Reference proteome</keyword>
<proteinExistence type="predicted"/>